<keyword evidence="4" id="KW-0378">Hydrolase</keyword>
<keyword evidence="2" id="KW-0479">Metal-binding</keyword>
<gene>
    <name evidence="9" type="ORF">SAMN05421823_1151</name>
</gene>
<dbReference type="GO" id="GO:0043571">
    <property type="term" value="P:maintenance of CRISPR repeat elements"/>
    <property type="evidence" value="ECO:0007669"/>
    <property type="project" value="InterPro"/>
</dbReference>
<keyword evidence="6" id="KW-0051">Antiviral defense</keyword>
<dbReference type="AlphaFoldDB" id="A0A1G9TV30"/>
<evidence type="ECO:0000256" key="6">
    <source>
        <dbReference type="ARBA" id="ARBA00023118"/>
    </source>
</evidence>
<accession>A0A1G9TV30</accession>
<dbReference type="InterPro" id="IPR042211">
    <property type="entry name" value="CRISPR-assoc_Cas1_N"/>
</dbReference>
<dbReference type="GO" id="GO:0004520">
    <property type="term" value="F:DNA endonuclease activity"/>
    <property type="evidence" value="ECO:0007669"/>
    <property type="project" value="InterPro"/>
</dbReference>
<proteinExistence type="predicted"/>
<dbReference type="STRING" id="1075417.SAMN05421823_1151"/>
<name>A0A1G9TV30_9BACT</name>
<protein>
    <submittedName>
        <fullName evidence="9">CRISP-associated protein Cas1</fullName>
    </submittedName>
</protein>
<keyword evidence="3" id="KW-0255">Endonuclease</keyword>
<evidence type="ECO:0000256" key="1">
    <source>
        <dbReference type="ARBA" id="ARBA00022722"/>
    </source>
</evidence>
<sequence>MKRPYYLFSSGRLKRRHNTLALERASGARAPDDAPEDEGLPSCPPDHPTDRVPFPVEAVESLYLFGEIDLNSKLVTFLGQHGIPAFFYDYYGHFTAALYPRESQLSGRLRVEQVRHYLRGPWRLFLARALVEASLFNIGRVIKYYVPRLSGAAQTAAELALEMMEREG</sequence>
<feature type="region of interest" description="Disordered" evidence="8">
    <location>
        <begin position="24"/>
        <end position="49"/>
    </location>
</feature>
<dbReference type="InterPro" id="IPR002729">
    <property type="entry name" value="CRISPR-assoc_Cas1"/>
</dbReference>
<keyword evidence="5" id="KW-0460">Magnesium</keyword>
<dbReference type="EMBL" id="FNFO01000015">
    <property type="protein sequence ID" value="SDM51522.1"/>
    <property type="molecule type" value="Genomic_DNA"/>
</dbReference>
<evidence type="ECO:0000256" key="3">
    <source>
        <dbReference type="ARBA" id="ARBA00022759"/>
    </source>
</evidence>
<dbReference type="RefSeq" id="WP_176956219.1">
    <property type="nucleotide sequence ID" value="NZ_FNFO01000015.1"/>
</dbReference>
<reference evidence="9 10" key="1">
    <citation type="submission" date="2016-10" db="EMBL/GenBank/DDBJ databases">
        <authorList>
            <person name="de Groot N.N."/>
        </authorList>
    </citation>
    <scope>NUCLEOTIDE SEQUENCE [LARGE SCALE GENOMIC DNA]</scope>
    <source>
        <strain evidence="9 10">DSM 25186</strain>
    </source>
</reference>
<dbReference type="GO" id="GO:0051607">
    <property type="term" value="P:defense response to virus"/>
    <property type="evidence" value="ECO:0007669"/>
    <property type="project" value="UniProtKB-KW"/>
</dbReference>
<dbReference type="PANTHER" id="PTHR43219:SF2">
    <property type="entry name" value="CRISPR-ASSOCIATED ENDONUCLEASE CAS1"/>
    <property type="match status" value="1"/>
</dbReference>
<evidence type="ECO:0000256" key="8">
    <source>
        <dbReference type="SAM" id="MobiDB-lite"/>
    </source>
</evidence>
<dbReference type="InterPro" id="IPR019858">
    <property type="entry name" value="CRISPR-assoc_Cas1_HMARI/TNEAP"/>
</dbReference>
<keyword evidence="10" id="KW-1185">Reference proteome</keyword>
<evidence type="ECO:0000256" key="4">
    <source>
        <dbReference type="ARBA" id="ARBA00022801"/>
    </source>
</evidence>
<evidence type="ECO:0000256" key="2">
    <source>
        <dbReference type="ARBA" id="ARBA00022723"/>
    </source>
</evidence>
<evidence type="ECO:0000256" key="7">
    <source>
        <dbReference type="ARBA" id="ARBA00023211"/>
    </source>
</evidence>
<dbReference type="GO" id="GO:0003676">
    <property type="term" value="F:nucleic acid binding"/>
    <property type="evidence" value="ECO:0007669"/>
    <property type="project" value="InterPro"/>
</dbReference>
<dbReference type="Proteomes" id="UP000198510">
    <property type="component" value="Unassembled WGS sequence"/>
</dbReference>
<organism evidence="9 10">
    <name type="scientific">Catalinimonas alkaloidigena</name>
    <dbReference type="NCBI Taxonomy" id="1075417"/>
    <lineage>
        <taxon>Bacteria</taxon>
        <taxon>Pseudomonadati</taxon>
        <taxon>Bacteroidota</taxon>
        <taxon>Cytophagia</taxon>
        <taxon>Cytophagales</taxon>
        <taxon>Catalimonadaceae</taxon>
        <taxon>Catalinimonas</taxon>
    </lineage>
</organism>
<evidence type="ECO:0000313" key="9">
    <source>
        <dbReference type="EMBL" id="SDM51522.1"/>
    </source>
</evidence>
<evidence type="ECO:0000313" key="10">
    <source>
        <dbReference type="Proteomes" id="UP000198510"/>
    </source>
</evidence>
<dbReference type="Gene3D" id="3.100.10.20">
    <property type="entry name" value="CRISPR-associated endonuclease Cas1, N-terminal domain"/>
    <property type="match status" value="1"/>
</dbReference>
<dbReference type="GO" id="GO:0046872">
    <property type="term" value="F:metal ion binding"/>
    <property type="evidence" value="ECO:0007669"/>
    <property type="project" value="UniProtKB-KW"/>
</dbReference>
<evidence type="ECO:0000256" key="5">
    <source>
        <dbReference type="ARBA" id="ARBA00022842"/>
    </source>
</evidence>
<keyword evidence="1" id="KW-0540">Nuclease</keyword>
<dbReference type="Pfam" id="PF01867">
    <property type="entry name" value="Cas_Cas1"/>
    <property type="match status" value="1"/>
</dbReference>
<keyword evidence="7" id="KW-0464">Manganese</keyword>
<dbReference type="PANTHER" id="PTHR43219">
    <property type="entry name" value="CRISPR-ASSOCIATED ENDONUCLEASE CAS1"/>
    <property type="match status" value="1"/>
</dbReference>
<dbReference type="GO" id="GO:0016787">
    <property type="term" value="F:hydrolase activity"/>
    <property type="evidence" value="ECO:0007669"/>
    <property type="project" value="UniProtKB-KW"/>
</dbReference>
<feature type="non-terminal residue" evidence="9">
    <location>
        <position position="168"/>
    </location>
</feature>